<feature type="compositionally biased region" description="Low complexity" evidence="2">
    <location>
        <begin position="378"/>
        <end position="400"/>
    </location>
</feature>
<evidence type="ECO:0000256" key="2">
    <source>
        <dbReference type="SAM" id="MobiDB-lite"/>
    </source>
</evidence>
<dbReference type="PANTHER" id="PTHR20913">
    <property type="entry name" value="TBC1 DOMAIN FAMILY MEMBER 20/GTPASE"/>
    <property type="match status" value="1"/>
</dbReference>
<organism evidence="4 5">
    <name type="scientific">Plasmodium gallinaceum</name>
    <dbReference type="NCBI Taxonomy" id="5849"/>
    <lineage>
        <taxon>Eukaryota</taxon>
        <taxon>Sar</taxon>
        <taxon>Alveolata</taxon>
        <taxon>Apicomplexa</taxon>
        <taxon>Aconoidasida</taxon>
        <taxon>Haemosporida</taxon>
        <taxon>Plasmodiidae</taxon>
        <taxon>Plasmodium</taxon>
        <taxon>Plasmodium (Haemamoeba)</taxon>
    </lineage>
</organism>
<evidence type="ECO:0000313" key="5">
    <source>
        <dbReference type="Proteomes" id="UP000220797"/>
    </source>
</evidence>
<dbReference type="Gene3D" id="1.10.8.1310">
    <property type="match status" value="2"/>
</dbReference>
<protein>
    <recommendedName>
        <fullName evidence="6">Rab-GAP TBC domain-containing protein</fullName>
    </recommendedName>
</protein>
<reference evidence="4" key="1">
    <citation type="submission" date="2015-04" db="EMBL/GenBank/DDBJ databases">
        <authorList>
            <consortium name="Pathogen Informatics"/>
        </authorList>
    </citation>
    <scope>NUCLEOTIDE SEQUENCE [LARGE SCALE GENOMIC DNA]</scope>
    <source>
        <strain evidence="4">8A</strain>
    </source>
</reference>
<dbReference type="GeneID" id="39732462"/>
<evidence type="ECO:0000256" key="1">
    <source>
        <dbReference type="ARBA" id="ARBA00022468"/>
    </source>
</evidence>
<feature type="transmembrane region" description="Helical" evidence="3">
    <location>
        <begin position="1363"/>
        <end position="1382"/>
    </location>
</feature>
<dbReference type="VEuPathDB" id="PlasmoDB:PGAL8A_00393200"/>
<proteinExistence type="predicted"/>
<dbReference type="Proteomes" id="UP000220797">
    <property type="component" value="Unassembled WGS sequence"/>
</dbReference>
<feature type="region of interest" description="Disordered" evidence="2">
    <location>
        <begin position="378"/>
        <end position="412"/>
    </location>
</feature>
<keyword evidence="3" id="KW-0472">Membrane</keyword>
<dbReference type="Gene3D" id="1.10.472.80">
    <property type="entry name" value="Ypt/Rab-GAP domain of gyp1p, domain 3"/>
    <property type="match status" value="1"/>
</dbReference>
<accession>A0A1J1GPJ4</accession>
<keyword evidence="5" id="KW-1185">Reference proteome</keyword>
<dbReference type="RefSeq" id="XP_028527049.1">
    <property type="nucleotide sequence ID" value="XM_028670281.1"/>
</dbReference>
<dbReference type="GO" id="GO:0005096">
    <property type="term" value="F:GTPase activator activity"/>
    <property type="evidence" value="ECO:0007669"/>
    <property type="project" value="UniProtKB-KW"/>
</dbReference>
<gene>
    <name evidence="4" type="ORF">PGAL8A_00393200</name>
</gene>
<dbReference type="GO" id="GO:0006888">
    <property type="term" value="P:endoplasmic reticulum to Golgi vesicle-mediated transport"/>
    <property type="evidence" value="ECO:0007669"/>
    <property type="project" value="TreeGrafter"/>
</dbReference>
<comment type="caution">
    <text evidence="4">The sequence shown here is derived from an EMBL/GenBank/DDBJ whole genome shotgun (WGS) entry which is preliminary data.</text>
</comment>
<dbReference type="EMBL" id="CVMV01000022">
    <property type="protein sequence ID" value="CRG94228.1"/>
    <property type="molecule type" value="Genomic_DNA"/>
</dbReference>
<keyword evidence="3" id="KW-0812">Transmembrane</keyword>
<name>A0A1J1GPJ4_PLAGA</name>
<keyword evidence="1" id="KW-0343">GTPase activation</keyword>
<evidence type="ECO:0000313" key="4">
    <source>
        <dbReference type="EMBL" id="CRG94228.1"/>
    </source>
</evidence>
<sequence>MKVPLKKKREKGYYSCLDFDILYKKKKKIKLKYSVNRDKNFSDTELFDKKKFYIKKRNGYVYKQKHFIKNNKDDKKLYLFNNVAIYKNYFNKYCKKNDEKLENLKKILKIYENVTTNEKKKLYELIKFFSFTQGGFQNNKLRQKLWLLLLGFNINLSKEKNYNDHPISILCRKKKKKFKYINSLKYFKLKWINDEEKNKSDLYKFNSKKIKSLDIQNKKNIYFYNTDKKEKKKIFNNDMKYNEEIHNLRRKNRDKKHCNYNIYRNEEENGNKSNNDAKNNDIIHNKEKLRISKNNNVISLNEIKDNRKHKIIKRKSLNKYKGNGNNYGEELFRFSVKSSSSSSKSTISSSSYFNPFSFQLSSLGNSTLDFYSSSTSSYTSSTSSYSSSSLSSSFSRSSNSINITQNSGSKKKKSPLHFFSYCNEGKIIPNKNSNVYNFPILNKKRKRNEKMNKKNISELDKKLKKSIHEKFWKIINYLINIDKEKNKGICNKKKNKKFIIKLLKIIYNNLLEIDLYIVDFITRKDHSKCKKDIFSYLKYNIKHNYNLNSNLRKWIIDSVLLDENERIQVKKDVKRSVNTWNVHKNNIFEIKKKYQYILKNIICSILYKHSNKIYYAQGVHDVCLVFITLYFHKFFLRYKKYVFLERFISKYVVNKICNKIFSKKYKNNRDYFISYPEKETNEYNGNFFLFKENFDNNSIYCNQKKLKKNKSNDNKYDEYNESFNSLSKTENFINNNSNYVKKKKKKKLNYGLFQNIIYNMFVMEEKYIEKICLIKNINLEKYIEYKKKKEKKEYIVYLLCERFLLFYMIDYLTLSLDVSIKNTFKSIGLLLKYLDKEVYDVFCLLQKEQEYENTKHNKKSISKSENYENSLKLNGSEFFFCLSWVVTYYSHVFTEFDKLARIFDTLLSNNGIFIIYFTGSIILYKKAELLQIANKRKRHQCYNNLYSETHYIFQNMKWKDINVEDIIKKTYYYMNYKLPFNSFLKKIKKNISFPPFSPIYSYPFILHHFNYKTKQEELMNQTVEKSLLNFYTYNNVRNEIKYQNEEDTNGVLYCENGIQNTNLKYSDSMNNFDKKFKQNLNITNYRNNNISSIVSYNSNCINSKFINDFEKKGYFTDSYNFNIYNNNIESYNEYINNILNKKDSNELYNKDYYNLKKNKYNKDDNIYLHYPYSILCNNLDINNKIIKKHLLVENFFEYVFYDFIVNYEFICNKYNIKSKKKYYIIQYANVKSKKDYIIEKRKREIQKKKFEKIFHKMAKHIMFLCIQKCGIQKDKFIYLNFATKKKNILPLGNFKVKKNSKRIIGIIPPIYKYIIENSNVNKNVVSYKKIKLNTFKTTKEGKKKKNFEHILYIVKTSFYNCSYVNFFLLFFLLSLISSIFYYHR</sequence>
<dbReference type="GO" id="GO:0005789">
    <property type="term" value="C:endoplasmic reticulum membrane"/>
    <property type="evidence" value="ECO:0007669"/>
    <property type="project" value="TreeGrafter"/>
</dbReference>
<evidence type="ECO:0008006" key="6">
    <source>
        <dbReference type="Google" id="ProtNLM"/>
    </source>
</evidence>
<evidence type="ECO:0000256" key="3">
    <source>
        <dbReference type="SAM" id="Phobius"/>
    </source>
</evidence>
<dbReference type="OrthoDB" id="206700at2759"/>
<keyword evidence="3" id="KW-1133">Transmembrane helix</keyword>
<dbReference type="PANTHER" id="PTHR20913:SF7">
    <property type="entry name" value="RE60063P"/>
    <property type="match status" value="1"/>
</dbReference>
<dbReference type="InterPro" id="IPR045913">
    <property type="entry name" value="TBC20/Gyp8-like"/>
</dbReference>